<comment type="subcellular location">
    <subcellularLocation>
        <location evidence="1">Membrane</location>
        <topology evidence="1">Multi-pass membrane protein</topology>
    </subcellularLocation>
</comment>
<dbReference type="SUPFAM" id="SSF103481">
    <property type="entry name" value="Multidrug resistance efflux transporter EmrE"/>
    <property type="match status" value="2"/>
</dbReference>
<comment type="caution">
    <text evidence="8">The sequence shown here is derived from an EMBL/GenBank/DDBJ whole genome shotgun (WGS) entry which is preliminary data.</text>
</comment>
<dbReference type="Proteomes" id="UP000244077">
    <property type="component" value="Unassembled WGS sequence"/>
</dbReference>
<accession>A0A2T5HT03</accession>
<dbReference type="InterPro" id="IPR037185">
    <property type="entry name" value="EmrE-like"/>
</dbReference>
<protein>
    <submittedName>
        <fullName evidence="8">S-adenosylmethionine uptake transporter</fullName>
    </submittedName>
</protein>
<dbReference type="EMBL" id="QAOH01000003">
    <property type="protein sequence ID" value="PTQ74720.1"/>
    <property type="molecule type" value="Genomic_DNA"/>
</dbReference>
<dbReference type="PANTHER" id="PTHR22911:SF6">
    <property type="entry name" value="SOLUTE CARRIER FAMILY 35 MEMBER G1"/>
    <property type="match status" value="1"/>
</dbReference>
<feature type="transmembrane region" description="Helical" evidence="6">
    <location>
        <begin position="186"/>
        <end position="206"/>
    </location>
</feature>
<dbReference type="RefSeq" id="WP_245889965.1">
    <property type="nucleotide sequence ID" value="NZ_QAOH01000003.1"/>
</dbReference>
<feature type="transmembrane region" description="Helical" evidence="6">
    <location>
        <begin position="157"/>
        <end position="174"/>
    </location>
</feature>
<evidence type="ECO:0000256" key="3">
    <source>
        <dbReference type="ARBA" id="ARBA00022692"/>
    </source>
</evidence>
<feature type="transmembrane region" description="Helical" evidence="6">
    <location>
        <begin position="270"/>
        <end position="288"/>
    </location>
</feature>
<reference evidence="8 9" key="1">
    <citation type="submission" date="2018-04" db="EMBL/GenBank/DDBJ databases">
        <title>Genomic Encyclopedia of Archaeal and Bacterial Type Strains, Phase II (KMG-II): from individual species to whole genera.</title>
        <authorList>
            <person name="Goeker M."/>
        </authorList>
    </citation>
    <scope>NUCLEOTIDE SEQUENCE [LARGE SCALE GENOMIC DNA]</scope>
    <source>
        <strain evidence="8 9">DSM 100434</strain>
    </source>
</reference>
<dbReference type="Pfam" id="PF00892">
    <property type="entry name" value="EamA"/>
    <property type="match status" value="2"/>
</dbReference>
<keyword evidence="5 6" id="KW-0472">Membrane</keyword>
<organism evidence="8 9">
    <name type="scientific">Celeribacter persicus</name>
    <dbReference type="NCBI Taxonomy" id="1651082"/>
    <lineage>
        <taxon>Bacteria</taxon>
        <taxon>Pseudomonadati</taxon>
        <taxon>Pseudomonadota</taxon>
        <taxon>Alphaproteobacteria</taxon>
        <taxon>Rhodobacterales</taxon>
        <taxon>Roseobacteraceae</taxon>
        <taxon>Celeribacter</taxon>
    </lineage>
</organism>
<feature type="domain" description="EamA" evidence="7">
    <location>
        <begin position="13"/>
        <end position="147"/>
    </location>
</feature>
<comment type="similarity">
    <text evidence="2">Belongs to the drug/metabolite transporter (DMT) superfamily. 10 TMS drug/metabolite exporter (DME) (TC 2.A.7.3) family.</text>
</comment>
<feature type="transmembrane region" description="Helical" evidence="6">
    <location>
        <begin position="41"/>
        <end position="64"/>
    </location>
</feature>
<feature type="transmembrane region" description="Helical" evidence="6">
    <location>
        <begin position="248"/>
        <end position="264"/>
    </location>
</feature>
<gene>
    <name evidence="8" type="ORF">C8N42_1039</name>
</gene>
<evidence type="ECO:0000313" key="8">
    <source>
        <dbReference type="EMBL" id="PTQ74720.1"/>
    </source>
</evidence>
<evidence type="ECO:0000313" key="9">
    <source>
        <dbReference type="Proteomes" id="UP000244077"/>
    </source>
</evidence>
<proteinExistence type="inferred from homology"/>
<evidence type="ECO:0000256" key="2">
    <source>
        <dbReference type="ARBA" id="ARBA00009853"/>
    </source>
</evidence>
<evidence type="ECO:0000256" key="5">
    <source>
        <dbReference type="ARBA" id="ARBA00023136"/>
    </source>
</evidence>
<evidence type="ECO:0000256" key="1">
    <source>
        <dbReference type="ARBA" id="ARBA00004141"/>
    </source>
</evidence>
<dbReference type="AlphaFoldDB" id="A0A2T5HT03"/>
<dbReference type="PANTHER" id="PTHR22911">
    <property type="entry name" value="ACYL-MALONYL CONDENSING ENZYME-RELATED"/>
    <property type="match status" value="1"/>
</dbReference>
<feature type="transmembrane region" description="Helical" evidence="6">
    <location>
        <begin position="102"/>
        <end position="124"/>
    </location>
</feature>
<keyword evidence="3 6" id="KW-0812">Transmembrane</keyword>
<feature type="transmembrane region" description="Helical" evidence="6">
    <location>
        <begin position="218"/>
        <end position="236"/>
    </location>
</feature>
<evidence type="ECO:0000256" key="6">
    <source>
        <dbReference type="SAM" id="Phobius"/>
    </source>
</evidence>
<feature type="transmembrane region" description="Helical" evidence="6">
    <location>
        <begin position="76"/>
        <end position="96"/>
    </location>
</feature>
<evidence type="ECO:0000256" key="4">
    <source>
        <dbReference type="ARBA" id="ARBA00022989"/>
    </source>
</evidence>
<sequence>MMTLLSRLPDNTRGAVLMSLSMAAFTTNDSFMKGVLVEVPLFQALFLRAVLNLAMLYLVLTLIIGPVRFDLSRRDWALVILRSMAEVGAAMCFLTALKHVPLANATAIMQTMPLSITIAGWLLFRDPLGWRRMIAIFIGFLGVLMIVQPGTDGFSAYGLWAVAAMLCVTLRDIIVRKMHQSVPNSTVTFGAIVAVGIITGFLSLGIDWTPMTVKTSVQLFGSAAFVLVGYVLSVAVMRVGEMSFISPFRYTALIWALVIGFFAFGEWPNLLALAGAGTIAATGIYTVLREARLKRRAGREGGGC</sequence>
<dbReference type="Gene3D" id="1.10.3730.20">
    <property type="match status" value="1"/>
</dbReference>
<name>A0A2T5HT03_9RHOB</name>
<dbReference type="GO" id="GO:0016020">
    <property type="term" value="C:membrane"/>
    <property type="evidence" value="ECO:0007669"/>
    <property type="project" value="UniProtKB-SubCell"/>
</dbReference>
<feature type="transmembrane region" description="Helical" evidence="6">
    <location>
        <begin position="133"/>
        <end position="151"/>
    </location>
</feature>
<keyword evidence="4 6" id="KW-1133">Transmembrane helix</keyword>
<keyword evidence="9" id="KW-1185">Reference proteome</keyword>
<feature type="domain" description="EamA" evidence="7">
    <location>
        <begin position="159"/>
        <end position="281"/>
    </location>
</feature>
<evidence type="ECO:0000259" key="7">
    <source>
        <dbReference type="Pfam" id="PF00892"/>
    </source>
</evidence>
<dbReference type="InterPro" id="IPR000620">
    <property type="entry name" value="EamA_dom"/>
</dbReference>